<evidence type="ECO:0008006" key="2">
    <source>
        <dbReference type="Google" id="ProtNLM"/>
    </source>
</evidence>
<evidence type="ECO:0000313" key="1">
    <source>
        <dbReference type="EMBL" id="CAA9535527.1"/>
    </source>
</evidence>
<accession>A0A6J4TY96</accession>
<dbReference type="InterPro" id="IPR036086">
    <property type="entry name" value="ParB/Sulfiredoxin_sf"/>
</dbReference>
<protein>
    <recommendedName>
        <fullName evidence="2">ParB/Sulfiredoxin domain-containing protein</fullName>
    </recommendedName>
</protein>
<dbReference type="AlphaFoldDB" id="A0A6J4TY96"/>
<sequence length="130" mass="14068">CFAEVSEGPGAAGGVRVGRRVVRSESVVGSVGRCSEFDAAFLPLSRRTRERWERIDRGFRRGVELPPVSLYEVDGSYFVLNGNHRVSVARYHGVEWLDAEVTAFRSRPPETGNAYAATLPGSTAPAASVA</sequence>
<dbReference type="SUPFAM" id="SSF110849">
    <property type="entry name" value="ParB/Sulfiredoxin"/>
    <property type="match status" value="1"/>
</dbReference>
<gene>
    <name evidence="1" type="ORF">AVDCRST_MAG05-4824</name>
</gene>
<proteinExistence type="predicted"/>
<feature type="non-terminal residue" evidence="1">
    <location>
        <position position="1"/>
    </location>
</feature>
<reference evidence="1" key="1">
    <citation type="submission" date="2020-02" db="EMBL/GenBank/DDBJ databases">
        <authorList>
            <person name="Meier V. D."/>
        </authorList>
    </citation>
    <scope>NUCLEOTIDE SEQUENCE</scope>
    <source>
        <strain evidence="1">AVDCRST_MAG05</strain>
    </source>
</reference>
<organism evidence="1">
    <name type="scientific">uncultured Rubrobacteraceae bacterium</name>
    <dbReference type="NCBI Taxonomy" id="349277"/>
    <lineage>
        <taxon>Bacteria</taxon>
        <taxon>Bacillati</taxon>
        <taxon>Actinomycetota</taxon>
        <taxon>Rubrobacteria</taxon>
        <taxon>Rubrobacterales</taxon>
        <taxon>Rubrobacteraceae</taxon>
        <taxon>environmental samples</taxon>
    </lineage>
</organism>
<name>A0A6J4TY96_9ACTN</name>
<dbReference type="EMBL" id="CADCVM010000518">
    <property type="protein sequence ID" value="CAA9535527.1"/>
    <property type="molecule type" value="Genomic_DNA"/>
</dbReference>